<sequence length="230" mass="26725">MREAIIIFTRVPIPGQTKTRLQSFLTKNQCAEIHKNFLKDIKHICEKLKRDIFIFYTPADKDNVLKGIFGDKFKYKIQEGNDLGEKMYNAIEYVLGKKYNACILIGTDIPFLKEEDLRKAFKVLRKKDIVLGPTVDKGYYLVGMKRPTKAVFENVEYGHGNVLDNTITSIKGSNLTYGLTNRNVDIDEKEDLFYFYNEIKKENVSKNMYTSKFIINIIEEYDGECLRLTV</sequence>
<evidence type="ECO:0000313" key="1">
    <source>
        <dbReference type="EMBL" id="MCR1823150.1"/>
    </source>
</evidence>
<reference evidence="1" key="1">
    <citation type="submission" date="2022-07" db="EMBL/GenBank/DDBJ databases">
        <title>Enhanced cultured diversity of the mouse gut microbiota enables custom-made synthetic communities.</title>
        <authorList>
            <person name="Afrizal A."/>
        </authorList>
    </citation>
    <scope>NUCLEOTIDE SEQUENCE</scope>
    <source>
        <strain evidence="1">DSM 29186</strain>
    </source>
</reference>
<proteinExistence type="predicted"/>
<dbReference type="PANTHER" id="PTHR36529">
    <property type="entry name" value="SLL1095 PROTEIN"/>
    <property type="match status" value="1"/>
</dbReference>
<dbReference type="NCBIfam" id="TIGR04282">
    <property type="entry name" value="glyco_like_cofC"/>
    <property type="match status" value="1"/>
</dbReference>
<dbReference type="SUPFAM" id="SSF53448">
    <property type="entry name" value="Nucleotide-diphospho-sugar transferases"/>
    <property type="match status" value="1"/>
</dbReference>
<gene>
    <name evidence="1" type="ORF">NSA58_10165</name>
</gene>
<name>A0A9X2MC65_9FIRM</name>
<evidence type="ECO:0000313" key="2">
    <source>
        <dbReference type="Proteomes" id="UP001140817"/>
    </source>
</evidence>
<dbReference type="InterPro" id="IPR018641">
    <property type="entry name" value="Trfase_1_rSAM/seldom-assoc"/>
</dbReference>
<dbReference type="InterPro" id="IPR029044">
    <property type="entry name" value="Nucleotide-diphossugar_trans"/>
</dbReference>
<dbReference type="EMBL" id="JANKBY010000112">
    <property type="protein sequence ID" value="MCR1823150.1"/>
    <property type="molecule type" value="Genomic_DNA"/>
</dbReference>
<dbReference type="RefSeq" id="WP_052233005.1">
    <property type="nucleotide sequence ID" value="NZ_JANKBY010000112.1"/>
</dbReference>
<protein>
    <submittedName>
        <fullName evidence="1">TIGR04282 family arsenosugar biosynthesis glycosyltransferase</fullName>
    </submittedName>
</protein>
<keyword evidence="2" id="KW-1185">Reference proteome</keyword>
<dbReference type="Gene3D" id="3.90.550.10">
    <property type="entry name" value="Spore Coat Polysaccharide Biosynthesis Protein SpsA, Chain A"/>
    <property type="match status" value="1"/>
</dbReference>
<dbReference type="PANTHER" id="PTHR36529:SF1">
    <property type="entry name" value="GLYCOSYLTRANSFERASE"/>
    <property type="match status" value="1"/>
</dbReference>
<comment type="caution">
    <text evidence="1">The sequence shown here is derived from an EMBL/GenBank/DDBJ whole genome shotgun (WGS) entry which is preliminary data.</text>
</comment>
<dbReference type="Proteomes" id="UP001140817">
    <property type="component" value="Unassembled WGS sequence"/>
</dbReference>
<organism evidence="1 2">
    <name type="scientific">Terrisporobacter muris</name>
    <dbReference type="NCBI Taxonomy" id="2963284"/>
    <lineage>
        <taxon>Bacteria</taxon>
        <taxon>Bacillati</taxon>
        <taxon>Bacillota</taxon>
        <taxon>Clostridia</taxon>
        <taxon>Peptostreptococcales</taxon>
        <taxon>Peptostreptococcaceae</taxon>
        <taxon>Terrisporobacter</taxon>
    </lineage>
</organism>
<dbReference type="Pfam" id="PF09837">
    <property type="entry name" value="DUF2064"/>
    <property type="match status" value="1"/>
</dbReference>
<accession>A0A9X2MC65</accession>
<dbReference type="AlphaFoldDB" id="A0A9X2MC65"/>